<evidence type="ECO:0000256" key="2">
    <source>
        <dbReference type="SAM" id="Phobius"/>
    </source>
</evidence>
<evidence type="ECO:0000313" key="5">
    <source>
        <dbReference type="Proteomes" id="UP000220797"/>
    </source>
</evidence>
<dbReference type="Gene3D" id="2.30.110.10">
    <property type="entry name" value="Electron Transport, Fmn-binding Protein, Chain A"/>
    <property type="match status" value="1"/>
</dbReference>
<keyword evidence="5" id="KW-1185">Reference proteome</keyword>
<dbReference type="VEuPathDB" id="PlasmoDB:PGAL8A_00467400"/>
<dbReference type="AlphaFoldDB" id="A0A1J1H1B6"/>
<protein>
    <recommendedName>
        <fullName evidence="3">General stress protein FMN-binding split barrel domain-containing protein</fullName>
    </recommendedName>
</protein>
<comment type="caution">
    <text evidence="4">The sequence shown here is derived from an EMBL/GenBank/DDBJ whole genome shotgun (WGS) entry which is preliminary data.</text>
</comment>
<dbReference type="InterPro" id="IPR038725">
    <property type="entry name" value="YdaG_split_barrel_FMN-bd"/>
</dbReference>
<feature type="transmembrane region" description="Helical" evidence="2">
    <location>
        <begin position="101"/>
        <end position="122"/>
    </location>
</feature>
<proteinExistence type="predicted"/>
<keyword evidence="2" id="KW-0812">Transmembrane</keyword>
<feature type="coiled-coil region" evidence="1">
    <location>
        <begin position="65"/>
        <end position="92"/>
    </location>
</feature>
<dbReference type="RefSeq" id="XP_028529896.1">
    <property type="nucleotide sequence ID" value="XM_028673445.1"/>
</dbReference>
<keyword evidence="2" id="KW-0472">Membrane</keyword>
<dbReference type="EMBL" id="CVMV01000083">
    <property type="protein sequence ID" value="CRG97093.1"/>
    <property type="molecule type" value="Genomic_DNA"/>
</dbReference>
<keyword evidence="2" id="KW-1133">Transmembrane helix</keyword>
<dbReference type="InterPro" id="IPR012349">
    <property type="entry name" value="Split_barrel_FMN-bd"/>
</dbReference>
<dbReference type="GeneID" id="39733207"/>
<keyword evidence="1" id="KW-0175">Coiled coil</keyword>
<feature type="domain" description="General stress protein FMN-binding split barrel" evidence="3">
    <location>
        <begin position="250"/>
        <end position="328"/>
    </location>
</feature>
<dbReference type="SUPFAM" id="SSF50475">
    <property type="entry name" value="FMN-binding split barrel"/>
    <property type="match status" value="1"/>
</dbReference>
<dbReference type="Pfam" id="PF16242">
    <property type="entry name" value="Pyrid_ox_like"/>
    <property type="match status" value="1"/>
</dbReference>
<dbReference type="OMA" id="QHWKSNI"/>
<reference evidence="4" key="1">
    <citation type="submission" date="2015-04" db="EMBL/GenBank/DDBJ databases">
        <authorList>
            <consortium name="Pathogen Informatics"/>
        </authorList>
    </citation>
    <scope>NUCLEOTIDE SEQUENCE [LARGE SCALE GENOMIC DNA]</scope>
    <source>
        <strain evidence="4">8A</strain>
    </source>
</reference>
<evidence type="ECO:0000259" key="3">
    <source>
        <dbReference type="Pfam" id="PF16242"/>
    </source>
</evidence>
<name>A0A1J1H1B6_PLAGA</name>
<sequence length="361" mass="42974">MNNLYKRFFFHSKILNKYILYEGNAITKHNYIYMKRRGFFFKTQKNNIIKNEIEEILKNENAVSMEEMKKSLNIKDDEEEEKKKKYEEERKKKFIHKKGKFKRLIIFIGFQSVPIICLMYLFKYLEDAKLSELNYSFNSSEDIINETLKLIEGSSKCFCLYFNNNQINTFYIEPLNPEESEVNYGNELEHENNYSNKGNQNNIINVHEKEKRALNEKNEENIKDFLYSLNKPLMQKVMRSKSSVGLPLNYLYFSTSKNSDIHNFLKTKKSDITLLYSDDKKNVYATLYGNASIIESEEIKNVVWNDKWSYIISDNYKENYILIKFTPSTVSLKTIGLKDDHWKNNIVKKSIINDNISWVKI</sequence>
<dbReference type="Proteomes" id="UP000220797">
    <property type="component" value="Unassembled WGS sequence"/>
</dbReference>
<accession>A0A1J1H1B6</accession>
<evidence type="ECO:0000313" key="4">
    <source>
        <dbReference type="EMBL" id="CRG97093.1"/>
    </source>
</evidence>
<organism evidence="4 5">
    <name type="scientific">Plasmodium gallinaceum</name>
    <dbReference type="NCBI Taxonomy" id="5849"/>
    <lineage>
        <taxon>Eukaryota</taxon>
        <taxon>Sar</taxon>
        <taxon>Alveolata</taxon>
        <taxon>Apicomplexa</taxon>
        <taxon>Aconoidasida</taxon>
        <taxon>Haemosporida</taxon>
        <taxon>Plasmodiidae</taxon>
        <taxon>Plasmodium</taxon>
        <taxon>Plasmodium (Haemamoeba)</taxon>
    </lineage>
</organism>
<evidence type="ECO:0000256" key="1">
    <source>
        <dbReference type="SAM" id="Coils"/>
    </source>
</evidence>
<dbReference type="OrthoDB" id="370041at2759"/>
<gene>
    <name evidence="4" type="ORF">PGAL8A_00467400</name>
</gene>